<organism evidence="1 2">
    <name type="scientific">Tanacetum coccineum</name>
    <dbReference type="NCBI Taxonomy" id="301880"/>
    <lineage>
        <taxon>Eukaryota</taxon>
        <taxon>Viridiplantae</taxon>
        <taxon>Streptophyta</taxon>
        <taxon>Embryophyta</taxon>
        <taxon>Tracheophyta</taxon>
        <taxon>Spermatophyta</taxon>
        <taxon>Magnoliopsida</taxon>
        <taxon>eudicotyledons</taxon>
        <taxon>Gunneridae</taxon>
        <taxon>Pentapetalae</taxon>
        <taxon>asterids</taxon>
        <taxon>campanulids</taxon>
        <taxon>Asterales</taxon>
        <taxon>Asteraceae</taxon>
        <taxon>Asteroideae</taxon>
        <taxon>Anthemideae</taxon>
        <taxon>Anthemidinae</taxon>
        <taxon>Tanacetum</taxon>
    </lineage>
</organism>
<sequence length="75" mass="7951">MTAMGKVNDRVTDLAITQRQEAQELYAVMPAAGMDPLIGYEHGVGGYYLGAQDAGNIALEAPGYGIYRLACIKTG</sequence>
<name>A0ABQ4ZMW9_9ASTR</name>
<dbReference type="Proteomes" id="UP001151760">
    <property type="component" value="Unassembled WGS sequence"/>
</dbReference>
<reference evidence="1" key="1">
    <citation type="journal article" date="2022" name="Int. J. Mol. Sci.">
        <title>Draft Genome of Tanacetum Coccineum: Genomic Comparison of Closely Related Tanacetum-Family Plants.</title>
        <authorList>
            <person name="Yamashiro T."/>
            <person name="Shiraishi A."/>
            <person name="Nakayama K."/>
            <person name="Satake H."/>
        </authorList>
    </citation>
    <scope>NUCLEOTIDE SEQUENCE</scope>
</reference>
<gene>
    <name evidence="1" type="ORF">Tco_0773901</name>
</gene>
<keyword evidence="2" id="KW-1185">Reference proteome</keyword>
<comment type="caution">
    <text evidence="1">The sequence shown here is derived from an EMBL/GenBank/DDBJ whole genome shotgun (WGS) entry which is preliminary data.</text>
</comment>
<dbReference type="EMBL" id="BQNB010011492">
    <property type="protein sequence ID" value="GJS91265.1"/>
    <property type="molecule type" value="Genomic_DNA"/>
</dbReference>
<proteinExistence type="predicted"/>
<protein>
    <submittedName>
        <fullName evidence="1">Uncharacterized protein</fullName>
    </submittedName>
</protein>
<accession>A0ABQ4ZMW9</accession>
<reference evidence="1" key="2">
    <citation type="submission" date="2022-01" db="EMBL/GenBank/DDBJ databases">
        <authorList>
            <person name="Yamashiro T."/>
            <person name="Shiraishi A."/>
            <person name="Satake H."/>
            <person name="Nakayama K."/>
        </authorList>
    </citation>
    <scope>NUCLEOTIDE SEQUENCE</scope>
</reference>
<evidence type="ECO:0000313" key="2">
    <source>
        <dbReference type="Proteomes" id="UP001151760"/>
    </source>
</evidence>
<evidence type="ECO:0000313" key="1">
    <source>
        <dbReference type="EMBL" id="GJS91265.1"/>
    </source>
</evidence>